<dbReference type="InterPro" id="IPR000873">
    <property type="entry name" value="AMP-dep_synth/lig_dom"/>
</dbReference>
<proteinExistence type="inferred from homology"/>
<accession>A0A972SIP4</accession>
<comment type="caution">
    <text evidence="4">The sequence shown here is derived from an EMBL/GenBank/DDBJ whole genome shotgun (WGS) entry which is preliminary data.</text>
</comment>
<dbReference type="AlphaFoldDB" id="A0A972SIP4"/>
<keyword evidence="2 4" id="KW-0436">Ligase</keyword>
<organism evidence="4 5">
    <name type="scientific">Paraburkholderia elongata</name>
    <dbReference type="NCBI Taxonomy" id="2675747"/>
    <lineage>
        <taxon>Bacteria</taxon>
        <taxon>Pseudomonadati</taxon>
        <taxon>Pseudomonadota</taxon>
        <taxon>Betaproteobacteria</taxon>
        <taxon>Burkholderiales</taxon>
        <taxon>Burkholderiaceae</taxon>
        <taxon>Paraburkholderia</taxon>
    </lineage>
</organism>
<dbReference type="InterPro" id="IPR025110">
    <property type="entry name" value="AMP-bd_C"/>
</dbReference>
<dbReference type="Pfam" id="PF13193">
    <property type="entry name" value="AMP-binding_C"/>
    <property type="match status" value="1"/>
</dbReference>
<gene>
    <name evidence="4" type="ORF">GNZ13_21930</name>
</gene>
<protein>
    <submittedName>
        <fullName evidence="4">Long-chain-fatty-acid--CoA ligase</fullName>
    </submittedName>
</protein>
<dbReference type="CDD" id="cd17631">
    <property type="entry name" value="FACL_FadD13-like"/>
    <property type="match status" value="1"/>
</dbReference>
<dbReference type="InterPro" id="IPR045851">
    <property type="entry name" value="AMP-bd_C_sf"/>
</dbReference>
<dbReference type="PANTHER" id="PTHR43767:SF7">
    <property type="entry name" value="MEDIUM_LONG-CHAIN-FATTY-ACID--COA LIGASE FADD8"/>
    <property type="match status" value="1"/>
</dbReference>
<dbReference type="Pfam" id="PF00501">
    <property type="entry name" value="AMP-binding"/>
    <property type="match status" value="1"/>
</dbReference>
<dbReference type="GO" id="GO:0016877">
    <property type="term" value="F:ligase activity, forming carbon-sulfur bonds"/>
    <property type="evidence" value="ECO:0007669"/>
    <property type="project" value="UniProtKB-ARBA"/>
</dbReference>
<dbReference type="SUPFAM" id="SSF56801">
    <property type="entry name" value="Acetyl-CoA synthetase-like"/>
    <property type="match status" value="1"/>
</dbReference>
<dbReference type="PROSITE" id="PS50042">
    <property type="entry name" value="CNMP_BINDING_3"/>
    <property type="match status" value="1"/>
</dbReference>
<comment type="similarity">
    <text evidence="1">Belongs to the ATP-dependent AMP-binding enzyme family.</text>
</comment>
<dbReference type="InterPro" id="IPR050237">
    <property type="entry name" value="ATP-dep_AMP-bd_enzyme"/>
</dbReference>
<evidence type="ECO:0000313" key="5">
    <source>
        <dbReference type="Proteomes" id="UP000655523"/>
    </source>
</evidence>
<evidence type="ECO:0000256" key="2">
    <source>
        <dbReference type="ARBA" id="ARBA00022598"/>
    </source>
</evidence>
<dbReference type="FunFam" id="3.30.300.30:FF:000008">
    <property type="entry name" value="2,3-dihydroxybenzoate-AMP ligase"/>
    <property type="match status" value="1"/>
</dbReference>
<feature type="domain" description="Cyclic nucleotide-binding" evidence="3">
    <location>
        <begin position="55"/>
        <end position="127"/>
    </location>
</feature>
<dbReference type="EMBL" id="WOEZ01000117">
    <property type="protein sequence ID" value="NPT57163.1"/>
    <property type="molecule type" value="Genomic_DNA"/>
</dbReference>
<evidence type="ECO:0000313" key="4">
    <source>
        <dbReference type="EMBL" id="NPT57163.1"/>
    </source>
</evidence>
<dbReference type="InterPro" id="IPR000595">
    <property type="entry name" value="cNMP-bd_dom"/>
</dbReference>
<name>A0A972SIP4_9BURK</name>
<dbReference type="Gene3D" id="3.40.50.12780">
    <property type="entry name" value="N-terminal domain of ligase-like"/>
    <property type="match status" value="1"/>
</dbReference>
<evidence type="ECO:0000259" key="3">
    <source>
        <dbReference type="PROSITE" id="PS50042"/>
    </source>
</evidence>
<dbReference type="PANTHER" id="PTHR43767">
    <property type="entry name" value="LONG-CHAIN-FATTY-ACID--COA LIGASE"/>
    <property type="match status" value="1"/>
</dbReference>
<reference evidence="4 5" key="1">
    <citation type="submission" date="2019-11" db="EMBL/GenBank/DDBJ databases">
        <title>Metabolism of dissolved organic matter in forest soils.</title>
        <authorList>
            <person name="Cyle K.T."/>
            <person name="Wilhelm R.C."/>
            <person name="Martinez C.E."/>
        </authorList>
    </citation>
    <scope>NUCLEOTIDE SEQUENCE [LARGE SCALE GENOMIC DNA]</scope>
    <source>
        <strain evidence="4 5">5N</strain>
    </source>
</reference>
<evidence type="ECO:0000256" key="1">
    <source>
        <dbReference type="ARBA" id="ARBA00006432"/>
    </source>
</evidence>
<keyword evidence="5" id="KW-1185">Reference proteome</keyword>
<dbReference type="NCBIfam" id="NF004837">
    <property type="entry name" value="PRK06187.1"/>
    <property type="match status" value="1"/>
</dbReference>
<dbReference type="InterPro" id="IPR042099">
    <property type="entry name" value="ANL_N_sf"/>
</dbReference>
<sequence length="536" mass="58995">MVNARHVAGDAVDFDAMRTLGDIARYQARHRPRAVALSFEGREIDYETFNRHSNQVANKLLQQGVSKGQRIAYIGKNSDYFYEILFGAAKVGAVMTSIGWRLAPAEIAYMLEDSGAALLFAGPEVEVQVREALRLVGHPVEVVALEPCGLSSVLFEVWRSKGSPQNVEFRPSEEDVVLQLYTSGTTGRPKGAMLAHRSILSVRRAASKAGLNWSAWNADDINLAAMPVFHVGGSVWGIVGLFHGVKSIVVREFDPLKVLDFIEQHNISKIFMVPSALRIVVNEPRARQVDFSRLRYIIYGSSPMPLDLLRQCMDVFGCGFCQTYGLTETCGTIVYLPPEDHDRSGNQRMRSAGIPMPGVEIKVVDEQGRTLPPGTVGEIMTRSEANMVGYWGMPEATARALDPEGWLRTGDAGYTDEDGYLYISDRIKDMIISGAENIYPAEVENVIHDHPAVADVAVIGVPDEKWGEAVKAVVVLHPGAAADASEIIAFAKSRVASFKAPKSVDFVDALPRNAAGKILRRELREPYWIGLERRVN</sequence>
<dbReference type="Gene3D" id="3.30.300.30">
    <property type="match status" value="1"/>
</dbReference>
<dbReference type="Proteomes" id="UP000655523">
    <property type="component" value="Unassembled WGS sequence"/>
</dbReference>